<evidence type="ECO:0000313" key="7">
    <source>
        <dbReference type="Proteomes" id="UP000192578"/>
    </source>
</evidence>
<dbReference type="OrthoDB" id="8878063at2759"/>
<comment type="caution">
    <text evidence="6">The sequence shown here is derived from an EMBL/GenBank/DDBJ whole genome shotgun (WGS) entry which is preliminary data.</text>
</comment>
<dbReference type="InterPro" id="IPR000072">
    <property type="entry name" value="PDGF/VEGF_dom"/>
</dbReference>
<evidence type="ECO:0000256" key="3">
    <source>
        <dbReference type="ARBA" id="ARBA00023246"/>
    </source>
</evidence>
<evidence type="ECO:0000256" key="2">
    <source>
        <dbReference type="ARBA" id="ARBA00023030"/>
    </source>
</evidence>
<dbReference type="GO" id="GO:0016020">
    <property type="term" value="C:membrane"/>
    <property type="evidence" value="ECO:0007669"/>
    <property type="project" value="InterPro"/>
</dbReference>
<name>A0A1W0WU76_HYPEX</name>
<keyword evidence="3" id="KW-0497">Mitogen</keyword>
<organism evidence="6 7">
    <name type="scientific">Hypsibius exemplaris</name>
    <name type="common">Freshwater tardigrade</name>
    <dbReference type="NCBI Taxonomy" id="2072580"/>
    <lineage>
        <taxon>Eukaryota</taxon>
        <taxon>Metazoa</taxon>
        <taxon>Ecdysozoa</taxon>
        <taxon>Tardigrada</taxon>
        <taxon>Eutardigrada</taxon>
        <taxon>Parachela</taxon>
        <taxon>Hypsibioidea</taxon>
        <taxon>Hypsibiidae</taxon>
        <taxon>Hypsibius</taxon>
    </lineage>
</organism>
<dbReference type="InterPro" id="IPR029034">
    <property type="entry name" value="Cystine-knot_cytokine"/>
</dbReference>
<evidence type="ECO:0000256" key="4">
    <source>
        <dbReference type="RuleBase" id="RU003818"/>
    </source>
</evidence>
<proteinExistence type="inferred from homology"/>
<dbReference type="PANTHER" id="PTHR11633:SF1">
    <property type="entry name" value="LD28763P"/>
    <property type="match status" value="1"/>
</dbReference>
<dbReference type="AlphaFoldDB" id="A0A1W0WU76"/>
<dbReference type="PROSITE" id="PS50278">
    <property type="entry name" value="PDGF_2"/>
    <property type="match status" value="1"/>
</dbReference>
<dbReference type="Gene3D" id="2.10.90.10">
    <property type="entry name" value="Cystine-knot cytokines"/>
    <property type="match status" value="1"/>
</dbReference>
<dbReference type="SUPFAM" id="SSF57501">
    <property type="entry name" value="Cystine-knot cytokines"/>
    <property type="match status" value="1"/>
</dbReference>
<dbReference type="Pfam" id="PF00341">
    <property type="entry name" value="PDGF"/>
    <property type="match status" value="1"/>
</dbReference>
<dbReference type="EMBL" id="MTYJ01000046">
    <property type="protein sequence ID" value="OQV18751.1"/>
    <property type="molecule type" value="Genomic_DNA"/>
</dbReference>
<sequence>MYCRPSPPPMTVVRAINHDTYPAGVRSKLPSRPCETFRLGLRRSSVASSSLTTCLHLPGHVRSVTRHDLLGFRLRHFFSNDHLLRDLSPQDEVFDAEFNNGHDLNFYEIPAQALLEVSQLTDEKLTQEDLPLTTGQDMPLEVVLPVDQFVPMESHHPKEPKIAPLEMASNFRMAKMLEEPAVEPPVAENARCLPRDTVVPMPKPKNITLVMWPECTVVKQCGGCCGNNNLQCKPTRSSTINRKGMHLGYVNGRLQIVEQTVVSLTEHTECACQCRQNASDCNTLQRYEPGNCRCVCLNQDMANNCGPNRVWDAERCECKCPNAGGTCPVGFHFDHNHYCSCISNNTFRQSKVSRVKKAQQPSFTPAVAIYQNSLARRSRSDRG</sequence>
<dbReference type="GO" id="GO:0008083">
    <property type="term" value="F:growth factor activity"/>
    <property type="evidence" value="ECO:0007669"/>
    <property type="project" value="UniProtKB-KW"/>
</dbReference>
<feature type="domain" description="Platelet-derived growth factor (PDGF) family profile" evidence="5">
    <location>
        <begin position="172"/>
        <end position="277"/>
    </location>
</feature>
<accession>A0A1W0WU76</accession>
<dbReference type="GO" id="GO:0070851">
    <property type="term" value="F:growth factor receptor binding"/>
    <property type="evidence" value="ECO:0007669"/>
    <property type="project" value="TreeGrafter"/>
</dbReference>
<dbReference type="GO" id="GO:0008284">
    <property type="term" value="P:positive regulation of cell population proliferation"/>
    <property type="evidence" value="ECO:0007669"/>
    <property type="project" value="TreeGrafter"/>
</dbReference>
<reference evidence="7" key="1">
    <citation type="submission" date="2017-01" db="EMBL/GenBank/DDBJ databases">
        <title>Comparative genomics of anhydrobiosis in the tardigrade Hypsibius dujardini.</title>
        <authorList>
            <person name="Yoshida Y."/>
            <person name="Koutsovoulos G."/>
            <person name="Laetsch D."/>
            <person name="Stevens L."/>
            <person name="Kumar S."/>
            <person name="Horikawa D."/>
            <person name="Ishino K."/>
            <person name="Komine S."/>
            <person name="Tomita M."/>
            <person name="Blaxter M."/>
            <person name="Arakawa K."/>
        </authorList>
    </citation>
    <scope>NUCLEOTIDE SEQUENCE [LARGE SCALE GENOMIC DNA]</scope>
    <source>
        <strain evidence="7">Z151</strain>
    </source>
</reference>
<dbReference type="GO" id="GO:0005615">
    <property type="term" value="C:extracellular space"/>
    <property type="evidence" value="ECO:0007669"/>
    <property type="project" value="TreeGrafter"/>
</dbReference>
<dbReference type="GO" id="GO:0051781">
    <property type="term" value="P:positive regulation of cell division"/>
    <property type="evidence" value="ECO:0007669"/>
    <property type="project" value="UniProtKB-KW"/>
</dbReference>
<keyword evidence="7" id="KW-1185">Reference proteome</keyword>
<evidence type="ECO:0000256" key="1">
    <source>
        <dbReference type="ARBA" id="ARBA00006686"/>
    </source>
</evidence>
<evidence type="ECO:0000313" key="6">
    <source>
        <dbReference type="EMBL" id="OQV18751.1"/>
    </source>
</evidence>
<keyword evidence="2 4" id="KW-0339">Growth factor</keyword>
<dbReference type="PANTHER" id="PTHR11633">
    <property type="entry name" value="PLATELET-DERIVED GROWTH FACTOR"/>
    <property type="match status" value="1"/>
</dbReference>
<protein>
    <recommendedName>
        <fullName evidence="5">Platelet-derived growth factor (PDGF) family profile domain-containing protein</fullName>
    </recommendedName>
</protein>
<dbReference type="SMART" id="SM00141">
    <property type="entry name" value="PDGF"/>
    <property type="match status" value="1"/>
</dbReference>
<gene>
    <name evidence="6" type="ORF">BV898_07189</name>
</gene>
<comment type="similarity">
    <text evidence="1 4">Belongs to the PDGF/VEGF growth factor family.</text>
</comment>
<dbReference type="Proteomes" id="UP000192578">
    <property type="component" value="Unassembled WGS sequence"/>
</dbReference>
<evidence type="ECO:0000259" key="5">
    <source>
        <dbReference type="PROSITE" id="PS50278"/>
    </source>
</evidence>